<proteinExistence type="predicted"/>
<feature type="compositionally biased region" description="Basic and acidic residues" evidence="1">
    <location>
        <begin position="9"/>
        <end position="22"/>
    </location>
</feature>
<name>A0AAC9LG08_9PSEU</name>
<feature type="region of interest" description="Disordered" evidence="1">
    <location>
        <begin position="1"/>
        <end position="122"/>
    </location>
</feature>
<reference evidence="3" key="1">
    <citation type="submission" date="2016-06" db="EMBL/GenBank/DDBJ databases">
        <title>Complete genome sequence of Actinoalloteichus fjordicus DSM 46855 (=ADI127-17), type strain of the new species Actinoalloteichus fjordicus.</title>
        <authorList>
            <person name="Ruckert C."/>
            <person name="Nouioui I."/>
            <person name="Willmese J."/>
            <person name="van Wezel G."/>
            <person name="Klenk H.-P."/>
            <person name="Kalinowski J."/>
            <person name="Zotchev S.B."/>
        </authorList>
    </citation>
    <scope>NUCLEOTIDE SEQUENCE [LARGE SCALE GENOMIC DNA]</scope>
    <source>
        <strain evidence="3">ADI127-7</strain>
    </source>
</reference>
<evidence type="ECO:0000313" key="3">
    <source>
        <dbReference type="Proteomes" id="UP000185511"/>
    </source>
</evidence>
<dbReference type="AlphaFoldDB" id="A0AAC9LG08"/>
<accession>A0AAC9LG08</accession>
<dbReference type="KEGG" id="acad:UA74_18135"/>
<keyword evidence="3" id="KW-1185">Reference proteome</keyword>
<evidence type="ECO:0000313" key="2">
    <source>
        <dbReference type="EMBL" id="APU15655.1"/>
    </source>
</evidence>
<evidence type="ECO:0000256" key="1">
    <source>
        <dbReference type="SAM" id="MobiDB-lite"/>
    </source>
</evidence>
<protein>
    <submittedName>
        <fullName evidence="2">Uncharacterized protein</fullName>
    </submittedName>
</protein>
<organism evidence="2 3">
    <name type="scientific">Actinoalloteichus fjordicus</name>
    <dbReference type="NCBI Taxonomy" id="1612552"/>
    <lineage>
        <taxon>Bacteria</taxon>
        <taxon>Bacillati</taxon>
        <taxon>Actinomycetota</taxon>
        <taxon>Actinomycetes</taxon>
        <taxon>Pseudonocardiales</taxon>
        <taxon>Pseudonocardiaceae</taxon>
        <taxon>Actinoalloteichus</taxon>
    </lineage>
</organism>
<feature type="compositionally biased region" description="Basic residues" evidence="1">
    <location>
        <begin position="79"/>
        <end position="99"/>
    </location>
</feature>
<dbReference type="Proteomes" id="UP000185511">
    <property type="component" value="Chromosome"/>
</dbReference>
<sequence length="172" mass="18514">MARAVTRQPNRERRGGRSDQSRVQRACQAGQAGAADGRGHVAGRSARRRCARDPAWQRAFRTQPAGVRPPARKEQGRACHSRARHSAGRKPGARPRPRRGPGAAEKVATSARAVSDDQPRQASVIRTTPLAGTVALRLAPLSQVTEPFAPLRRYLYCTTVPAGSETSPVQVG</sequence>
<gene>
    <name evidence="2" type="ORF">UA74_18135</name>
</gene>
<feature type="compositionally biased region" description="Low complexity" evidence="1">
    <location>
        <begin position="23"/>
        <end position="35"/>
    </location>
</feature>
<dbReference type="EMBL" id="CP016076">
    <property type="protein sequence ID" value="APU15655.1"/>
    <property type="molecule type" value="Genomic_DNA"/>
</dbReference>